<organism evidence="1 2">
    <name type="scientific">Fuscovulum blasticum DSM 2131</name>
    <dbReference type="NCBI Taxonomy" id="1188250"/>
    <lineage>
        <taxon>Bacteria</taxon>
        <taxon>Pseudomonadati</taxon>
        <taxon>Pseudomonadota</taxon>
        <taxon>Alphaproteobacteria</taxon>
        <taxon>Rhodobacterales</taxon>
        <taxon>Paracoccaceae</taxon>
        <taxon>Pseudogemmobacter</taxon>
    </lineage>
</organism>
<dbReference type="InterPro" id="IPR036282">
    <property type="entry name" value="Glutathione-S-Trfase_C_sf"/>
</dbReference>
<keyword evidence="2" id="KW-1185">Reference proteome</keyword>
<proteinExistence type="predicted"/>
<protein>
    <submittedName>
        <fullName evidence="1">Uncharacterized protein</fullName>
    </submittedName>
</protein>
<dbReference type="EMBL" id="PZKE01000009">
    <property type="protein sequence ID" value="PTE14109.1"/>
    <property type="molecule type" value="Genomic_DNA"/>
</dbReference>
<dbReference type="AlphaFoldDB" id="A0A2T4J887"/>
<dbReference type="Gene3D" id="1.20.1050.10">
    <property type="match status" value="1"/>
</dbReference>
<dbReference type="Gene3D" id="3.40.30.10">
    <property type="entry name" value="Glutaredoxin"/>
    <property type="match status" value="1"/>
</dbReference>
<sequence length="260" mass="28596">MTAPSLSLAAPEGHPLAQAVAISLAVRGTSLERVPLRQPVDLADDTALRLTCRRAAQPQVVLRDPLAMLDLTEDLHPDQPLHPRDPVRRAEHREGLALVRTVFPVLDQVCNAKAPRELDLAIHLLRSRLTRIETLLASAQATSGSGFSLLDTLLAPLLWRLKALDEVFDSFLLIGFGRLEARAGWLLARPEVRGELPAARRLDLPRQAWERGALVARRDEQPDWSAALGPEAAEPVPENNLLWRTLNTKVRSIGDGGALR</sequence>
<reference evidence="1 2" key="1">
    <citation type="submission" date="2018-03" db="EMBL/GenBank/DDBJ databases">
        <title>Rhodobacter blasticus.</title>
        <authorList>
            <person name="Meyer T.E."/>
            <person name="Miller S."/>
            <person name="Lodha T."/>
            <person name="Gandham S."/>
            <person name="Chintalapati S."/>
            <person name="Chintalapati V.R."/>
        </authorList>
    </citation>
    <scope>NUCLEOTIDE SEQUENCE [LARGE SCALE GENOMIC DNA]</scope>
    <source>
        <strain evidence="1 2">DSM 2131</strain>
    </source>
</reference>
<name>A0A2T4J887_FUSBL</name>
<accession>A0A2T4J887</accession>
<dbReference type="Proteomes" id="UP000241362">
    <property type="component" value="Unassembled WGS sequence"/>
</dbReference>
<evidence type="ECO:0000313" key="2">
    <source>
        <dbReference type="Proteomes" id="UP000241362"/>
    </source>
</evidence>
<dbReference type="RefSeq" id="WP_107673535.1">
    <property type="nucleotide sequence ID" value="NZ_PZKE01000009.1"/>
</dbReference>
<gene>
    <name evidence="1" type="ORF">C5F44_10755</name>
</gene>
<comment type="caution">
    <text evidence="1">The sequence shown here is derived from an EMBL/GenBank/DDBJ whole genome shotgun (WGS) entry which is preliminary data.</text>
</comment>
<evidence type="ECO:0000313" key="1">
    <source>
        <dbReference type="EMBL" id="PTE14109.1"/>
    </source>
</evidence>
<dbReference type="SUPFAM" id="SSF47616">
    <property type="entry name" value="GST C-terminal domain-like"/>
    <property type="match status" value="1"/>
</dbReference>